<dbReference type="FunFam" id="3.40.50.300:FF:000527">
    <property type="entry name" value="Tyrosine-protein kinase etk"/>
    <property type="match status" value="1"/>
</dbReference>
<keyword evidence="9" id="KW-0829">Tyrosine-protein kinase</keyword>
<reference evidence="12 13" key="1">
    <citation type="submission" date="2017-03" db="EMBL/GenBank/DDBJ databases">
        <title>Genome sequence of Lactobacillus kimchii KACC 12383.</title>
        <authorList>
            <person name="Chun J."/>
        </authorList>
    </citation>
    <scope>NUCLEOTIDE SEQUENCE [LARGE SCALE GENOMIC DNA]</scope>
    <source>
        <strain evidence="12 13">KACC 12383</strain>
    </source>
</reference>
<dbReference type="GO" id="GO:0042802">
    <property type="term" value="F:identical protein binding"/>
    <property type="evidence" value="ECO:0007669"/>
    <property type="project" value="UniProtKB-ARBA"/>
</dbReference>
<dbReference type="Pfam" id="PF10609">
    <property type="entry name" value="ParA"/>
    <property type="match status" value="1"/>
</dbReference>
<evidence type="ECO:0000256" key="3">
    <source>
        <dbReference type="ARBA" id="ARBA00011903"/>
    </source>
</evidence>
<dbReference type="EC" id="2.7.10.2" evidence="3"/>
<evidence type="ECO:0000256" key="11">
    <source>
        <dbReference type="ARBA" id="ARBA00051245"/>
    </source>
</evidence>
<dbReference type="InterPro" id="IPR050445">
    <property type="entry name" value="Bact_polysacc_biosynth/exp"/>
</dbReference>
<dbReference type="Gene3D" id="3.40.50.300">
    <property type="entry name" value="P-loop containing nucleotide triphosphate hydrolases"/>
    <property type="match status" value="1"/>
</dbReference>
<keyword evidence="7" id="KW-0067">ATP-binding</keyword>
<accession>A0A210P621</accession>
<keyword evidence="8" id="KW-0972">Capsule biogenesis/degradation</keyword>
<dbReference type="Proteomes" id="UP000196649">
    <property type="component" value="Unassembled WGS sequence"/>
</dbReference>
<proteinExistence type="inferred from homology"/>
<dbReference type="GO" id="GO:0004715">
    <property type="term" value="F:non-membrane spanning protein tyrosine kinase activity"/>
    <property type="evidence" value="ECO:0007669"/>
    <property type="project" value="UniProtKB-EC"/>
</dbReference>
<dbReference type="PANTHER" id="PTHR32309:SF13">
    <property type="entry name" value="FERRIC ENTEROBACTIN TRANSPORT PROTEIN FEPE"/>
    <property type="match status" value="1"/>
</dbReference>
<evidence type="ECO:0000313" key="12">
    <source>
        <dbReference type="EMBL" id="OWF31891.1"/>
    </source>
</evidence>
<comment type="similarity">
    <text evidence="2">Belongs to the CpsD/CapB family.</text>
</comment>
<evidence type="ECO:0000256" key="9">
    <source>
        <dbReference type="ARBA" id="ARBA00023137"/>
    </source>
</evidence>
<dbReference type="GO" id="GO:0005524">
    <property type="term" value="F:ATP binding"/>
    <property type="evidence" value="ECO:0007669"/>
    <property type="project" value="UniProtKB-KW"/>
</dbReference>
<evidence type="ECO:0000256" key="4">
    <source>
        <dbReference type="ARBA" id="ARBA00022679"/>
    </source>
</evidence>
<evidence type="ECO:0000256" key="1">
    <source>
        <dbReference type="ARBA" id="ARBA00005132"/>
    </source>
</evidence>
<dbReference type="InterPro" id="IPR033756">
    <property type="entry name" value="YlxH/NBP35"/>
</dbReference>
<dbReference type="InterPro" id="IPR005702">
    <property type="entry name" value="Wzc-like_C"/>
</dbReference>
<dbReference type="InterPro" id="IPR027417">
    <property type="entry name" value="P-loop_NTPase"/>
</dbReference>
<dbReference type="CDD" id="cd05387">
    <property type="entry name" value="BY-kinase"/>
    <property type="match status" value="1"/>
</dbReference>
<organism evidence="12 13">
    <name type="scientific">Companilactobacillus kimchii</name>
    <dbReference type="NCBI Taxonomy" id="2801452"/>
    <lineage>
        <taxon>Bacteria</taxon>
        <taxon>Bacillati</taxon>
        <taxon>Bacillota</taxon>
        <taxon>Bacilli</taxon>
        <taxon>Lactobacillales</taxon>
        <taxon>Lactobacillaceae</taxon>
        <taxon>Companilactobacillus</taxon>
    </lineage>
</organism>
<evidence type="ECO:0000256" key="5">
    <source>
        <dbReference type="ARBA" id="ARBA00022741"/>
    </source>
</evidence>
<keyword evidence="5" id="KW-0547">Nucleotide-binding</keyword>
<evidence type="ECO:0000256" key="10">
    <source>
        <dbReference type="ARBA" id="ARBA00023169"/>
    </source>
</evidence>
<comment type="pathway">
    <text evidence="1">Capsule biogenesis; capsule polysaccharide biosynthesis.</text>
</comment>
<evidence type="ECO:0000256" key="2">
    <source>
        <dbReference type="ARBA" id="ARBA00007316"/>
    </source>
</evidence>
<dbReference type="GO" id="GO:0005886">
    <property type="term" value="C:plasma membrane"/>
    <property type="evidence" value="ECO:0007669"/>
    <property type="project" value="TreeGrafter"/>
</dbReference>
<dbReference type="RefSeq" id="WP_054643341.1">
    <property type="nucleotide sequence ID" value="NZ_LNUB01000005.1"/>
</dbReference>
<name>A0A210P621_9LACO</name>
<keyword evidence="4 12" id="KW-0808">Transferase</keyword>
<dbReference type="AlphaFoldDB" id="A0A210P621"/>
<dbReference type="GO" id="GO:0000271">
    <property type="term" value="P:polysaccharide biosynthetic process"/>
    <property type="evidence" value="ECO:0007669"/>
    <property type="project" value="UniProtKB-KW"/>
</dbReference>
<keyword evidence="10" id="KW-0270">Exopolysaccharide synthesis</keyword>
<evidence type="ECO:0000313" key="13">
    <source>
        <dbReference type="Proteomes" id="UP000196649"/>
    </source>
</evidence>
<sequence>MALFKKKTTKLDNYSLKNGVGLVTYDDPTSTISEQFNTIRTNIQFSSVDKKLNSILFTSSASSEGKSTVSNNVAVTWAKQGETVVLVDADLRRPTIHKTFNVSNRVGLSSYLLGNASFEDVVQPTMVKNLFVITSGPIPPNPSELLGSMRNKDLINRLEDKFGLLIMDAPPANSVTDAQVLATQVDGVVMVVPQGIAEKAGVAHAKQLLDTVHANILGVIMNRVTKEKSQGYYGGYYSGYYGAEKEK</sequence>
<dbReference type="NCBIfam" id="TIGR01007">
    <property type="entry name" value="eps_fam"/>
    <property type="match status" value="1"/>
</dbReference>
<evidence type="ECO:0000256" key="8">
    <source>
        <dbReference type="ARBA" id="ARBA00022903"/>
    </source>
</evidence>
<keyword evidence="6 12" id="KW-0418">Kinase</keyword>
<dbReference type="PANTHER" id="PTHR32309">
    <property type="entry name" value="TYROSINE-PROTEIN KINASE"/>
    <property type="match status" value="1"/>
</dbReference>
<dbReference type="EMBL" id="MXAL01000017">
    <property type="protein sequence ID" value="OWF31891.1"/>
    <property type="molecule type" value="Genomic_DNA"/>
</dbReference>
<protein>
    <recommendedName>
        <fullName evidence="3">non-specific protein-tyrosine kinase</fullName>
        <ecNumber evidence="3">2.7.10.2</ecNumber>
    </recommendedName>
</protein>
<evidence type="ECO:0000256" key="7">
    <source>
        <dbReference type="ARBA" id="ARBA00022840"/>
    </source>
</evidence>
<dbReference type="SUPFAM" id="SSF52540">
    <property type="entry name" value="P-loop containing nucleoside triphosphate hydrolases"/>
    <property type="match status" value="1"/>
</dbReference>
<gene>
    <name evidence="12" type="ORF">LKACC12383_02584</name>
</gene>
<comment type="catalytic activity">
    <reaction evidence="11">
        <text>L-tyrosyl-[protein] + ATP = O-phospho-L-tyrosyl-[protein] + ADP + H(+)</text>
        <dbReference type="Rhea" id="RHEA:10596"/>
        <dbReference type="Rhea" id="RHEA-COMP:10136"/>
        <dbReference type="Rhea" id="RHEA-COMP:20101"/>
        <dbReference type="ChEBI" id="CHEBI:15378"/>
        <dbReference type="ChEBI" id="CHEBI:30616"/>
        <dbReference type="ChEBI" id="CHEBI:46858"/>
        <dbReference type="ChEBI" id="CHEBI:61978"/>
        <dbReference type="ChEBI" id="CHEBI:456216"/>
        <dbReference type="EC" id="2.7.10.2"/>
    </reaction>
</comment>
<evidence type="ECO:0000256" key="6">
    <source>
        <dbReference type="ARBA" id="ARBA00022777"/>
    </source>
</evidence>
<comment type="caution">
    <text evidence="12">The sequence shown here is derived from an EMBL/GenBank/DDBJ whole genome shotgun (WGS) entry which is preliminary data.</text>
</comment>